<keyword evidence="4" id="KW-0234">DNA repair</keyword>
<dbReference type="AlphaFoldDB" id="W9H7G3"/>
<organism evidence="6 7">
    <name type="scientific">Skermanella stibiiresistens SB22</name>
    <dbReference type="NCBI Taxonomy" id="1385369"/>
    <lineage>
        <taxon>Bacteria</taxon>
        <taxon>Pseudomonadati</taxon>
        <taxon>Pseudomonadota</taxon>
        <taxon>Alphaproteobacteria</taxon>
        <taxon>Rhodospirillales</taxon>
        <taxon>Azospirillaceae</taxon>
        <taxon>Skermanella</taxon>
    </lineage>
</organism>
<reference evidence="6 7" key="1">
    <citation type="submission" date="2013-08" db="EMBL/GenBank/DDBJ databases">
        <title>The genome sequence of Skermanella stibiiresistens.</title>
        <authorList>
            <person name="Zhu W."/>
            <person name="Wang G."/>
        </authorList>
    </citation>
    <scope>NUCLEOTIDE SEQUENCE [LARGE SCALE GENOMIC DNA]</scope>
    <source>
        <strain evidence="6 7">SB22</strain>
    </source>
</reference>
<dbReference type="CDD" id="cd00056">
    <property type="entry name" value="ENDO3c"/>
    <property type="match status" value="1"/>
</dbReference>
<dbReference type="SMART" id="SM00478">
    <property type="entry name" value="ENDO3c"/>
    <property type="match status" value="1"/>
</dbReference>
<protein>
    <recommendedName>
        <fullName evidence="2">DNA-3-methyladenine glycosylase II</fullName>
        <ecNumber evidence="2">3.2.2.21</ecNumber>
    </recommendedName>
</protein>
<sequence>MTSFDTAVQALLDIDPIFARCLEAGGPLPAPVPREPSGFPGLLRIILEQQVSTLAAEAMWRKLCEAAGAVTPERVLSLDDDTLKACGFSRQKTVYARGLAADAAEGRLDMAAIDRMPDEEAIETLVRFKGIGRWSAEIYLLLVLGRPDLWPVDDLAVAVGLQWLLDRDQRPPRDELLAMGEPWRPHRGTAARLIWHYYMAVAPARRRAKRAVAAPALPLAESVATPK</sequence>
<dbReference type="InterPro" id="IPR011257">
    <property type="entry name" value="DNA_glycosylase"/>
</dbReference>
<evidence type="ECO:0000256" key="1">
    <source>
        <dbReference type="ARBA" id="ARBA00000086"/>
    </source>
</evidence>
<dbReference type="GO" id="GO:0006285">
    <property type="term" value="P:base-excision repair, AP site formation"/>
    <property type="evidence" value="ECO:0007669"/>
    <property type="project" value="TreeGrafter"/>
</dbReference>
<evidence type="ECO:0000256" key="3">
    <source>
        <dbReference type="ARBA" id="ARBA00022763"/>
    </source>
</evidence>
<dbReference type="InterPro" id="IPR051912">
    <property type="entry name" value="Alkylbase_DNA_Glycosylase/TA"/>
</dbReference>
<dbReference type="EMBL" id="AVFL01000002">
    <property type="protein sequence ID" value="EWY42004.1"/>
    <property type="molecule type" value="Genomic_DNA"/>
</dbReference>
<dbReference type="PANTHER" id="PTHR43003">
    <property type="entry name" value="DNA-3-METHYLADENINE GLYCOSYLASE"/>
    <property type="match status" value="1"/>
</dbReference>
<dbReference type="STRING" id="1385369.N825_18875"/>
<gene>
    <name evidence="6" type="ORF">N825_18875</name>
</gene>
<dbReference type="GO" id="GO:0008725">
    <property type="term" value="F:DNA-3-methyladenine glycosylase activity"/>
    <property type="evidence" value="ECO:0007669"/>
    <property type="project" value="TreeGrafter"/>
</dbReference>
<dbReference type="GO" id="GO:0005737">
    <property type="term" value="C:cytoplasm"/>
    <property type="evidence" value="ECO:0007669"/>
    <property type="project" value="TreeGrafter"/>
</dbReference>
<dbReference type="InterPro" id="IPR003265">
    <property type="entry name" value="HhH-GPD_domain"/>
</dbReference>
<comment type="catalytic activity">
    <reaction evidence="1">
        <text>Hydrolysis of alkylated DNA, releasing 3-methyladenine, 3-methylguanine, 7-methylguanine and 7-methyladenine.</text>
        <dbReference type="EC" id="3.2.2.21"/>
    </reaction>
</comment>
<dbReference type="Proteomes" id="UP000019486">
    <property type="component" value="Unassembled WGS sequence"/>
</dbReference>
<dbReference type="GO" id="GO:0043916">
    <property type="term" value="F:DNA-7-methylguanine glycosylase activity"/>
    <property type="evidence" value="ECO:0007669"/>
    <property type="project" value="TreeGrafter"/>
</dbReference>
<dbReference type="Gene3D" id="1.10.1670.40">
    <property type="match status" value="1"/>
</dbReference>
<evidence type="ECO:0000259" key="5">
    <source>
        <dbReference type="SMART" id="SM00478"/>
    </source>
</evidence>
<proteinExistence type="predicted"/>
<dbReference type="Gene3D" id="1.10.340.30">
    <property type="entry name" value="Hypothetical protein, domain 2"/>
    <property type="match status" value="1"/>
</dbReference>
<keyword evidence="3" id="KW-0227">DNA damage</keyword>
<comment type="caution">
    <text evidence="6">The sequence shown here is derived from an EMBL/GenBank/DDBJ whole genome shotgun (WGS) entry which is preliminary data.</text>
</comment>
<dbReference type="EC" id="3.2.2.21" evidence="2"/>
<dbReference type="Pfam" id="PF00730">
    <property type="entry name" value="HhH-GPD"/>
    <property type="match status" value="1"/>
</dbReference>
<evidence type="ECO:0000256" key="2">
    <source>
        <dbReference type="ARBA" id="ARBA00012000"/>
    </source>
</evidence>
<dbReference type="GO" id="GO:0006307">
    <property type="term" value="P:DNA alkylation repair"/>
    <property type="evidence" value="ECO:0007669"/>
    <property type="project" value="TreeGrafter"/>
</dbReference>
<name>W9H7G3_9PROT</name>
<dbReference type="PANTHER" id="PTHR43003:SF5">
    <property type="entry name" value="DNA-3-METHYLADENINE GLYCOSYLASE"/>
    <property type="match status" value="1"/>
</dbReference>
<evidence type="ECO:0000256" key="4">
    <source>
        <dbReference type="ARBA" id="ARBA00023204"/>
    </source>
</evidence>
<dbReference type="GO" id="GO:0032993">
    <property type="term" value="C:protein-DNA complex"/>
    <property type="evidence" value="ECO:0007669"/>
    <property type="project" value="TreeGrafter"/>
</dbReference>
<evidence type="ECO:0000313" key="7">
    <source>
        <dbReference type="Proteomes" id="UP000019486"/>
    </source>
</evidence>
<dbReference type="GO" id="GO:0032131">
    <property type="term" value="F:alkylated DNA binding"/>
    <property type="evidence" value="ECO:0007669"/>
    <property type="project" value="TreeGrafter"/>
</dbReference>
<evidence type="ECO:0000313" key="6">
    <source>
        <dbReference type="EMBL" id="EWY42004.1"/>
    </source>
</evidence>
<keyword evidence="7" id="KW-1185">Reference proteome</keyword>
<accession>W9H7G3</accession>
<dbReference type="SUPFAM" id="SSF48150">
    <property type="entry name" value="DNA-glycosylase"/>
    <property type="match status" value="1"/>
</dbReference>
<feature type="domain" description="HhH-GPD" evidence="5">
    <location>
        <begin position="47"/>
        <end position="199"/>
    </location>
</feature>
<dbReference type="RefSeq" id="WP_051511485.1">
    <property type="nucleotide sequence ID" value="NZ_AVFL01000002.1"/>
</dbReference>